<name>A0A915L6X2_ROMCU</name>
<sequence length="118" mass="13630">MDRKPMKLRAAMTLATPRVVYKRQVSSKCTIPINYFGISSSSSVWTQCLVLIENVAHLRLYNALYKATGYKNEQDINLRHLFFNTEPALLIEANPYNLCWGCEFKIDDPSINDHRSYP</sequence>
<keyword evidence="1" id="KW-1185">Reference proteome</keyword>
<evidence type="ECO:0000313" key="2">
    <source>
        <dbReference type="WBParaSite" id="nRc.2.0.1.t46552-RA"/>
    </source>
</evidence>
<dbReference type="InterPro" id="IPR037238">
    <property type="entry name" value="YbiA-like_sf"/>
</dbReference>
<dbReference type="WBParaSite" id="nRc.2.0.1.t46552-RA">
    <property type="protein sequence ID" value="nRc.2.0.1.t46552-RA"/>
    <property type="gene ID" value="nRc.2.0.1.g46552"/>
</dbReference>
<dbReference type="SUPFAM" id="SSF143990">
    <property type="entry name" value="YbiA-like"/>
    <property type="match status" value="1"/>
</dbReference>
<evidence type="ECO:0000313" key="1">
    <source>
        <dbReference type="Proteomes" id="UP000887565"/>
    </source>
</evidence>
<protein>
    <submittedName>
        <fullName evidence="2">Uncharacterized protein</fullName>
    </submittedName>
</protein>
<proteinExistence type="predicted"/>
<organism evidence="1 2">
    <name type="scientific">Romanomermis culicivorax</name>
    <name type="common">Nematode worm</name>
    <dbReference type="NCBI Taxonomy" id="13658"/>
    <lineage>
        <taxon>Eukaryota</taxon>
        <taxon>Metazoa</taxon>
        <taxon>Ecdysozoa</taxon>
        <taxon>Nematoda</taxon>
        <taxon>Enoplea</taxon>
        <taxon>Dorylaimia</taxon>
        <taxon>Mermithida</taxon>
        <taxon>Mermithoidea</taxon>
        <taxon>Mermithidae</taxon>
        <taxon>Romanomermis</taxon>
    </lineage>
</organism>
<dbReference type="AlphaFoldDB" id="A0A915L6X2"/>
<accession>A0A915L6X2</accession>
<reference evidence="2" key="1">
    <citation type="submission" date="2022-11" db="UniProtKB">
        <authorList>
            <consortium name="WormBaseParasite"/>
        </authorList>
    </citation>
    <scope>IDENTIFICATION</scope>
</reference>
<dbReference type="Proteomes" id="UP000887565">
    <property type="component" value="Unplaced"/>
</dbReference>